<sequence>MSRGSINERVGWVPIEDRPIQDRISHILLLQDTTGHHIPVVILALSTHCRQSSATTTSNAFLVCCAKSPQAESQDTPARRPVLGHLATLHVETHTPASPLTPPAREIRMHWSTTSTTTMVASSGSSAAPPQQGYQPEYPQPAYPSQGYEPDYPQQGYGQYPPRPHKKRPYSYDLNQKPYYQDSAYRPDDPYSAYNYAGANNFYQERIQNRPYPVLSIKGHESPVAYQPSNYHYQGSQQVSNSDKLVFPGRTGKSVVFPQNDRKTYNSNKDFFPDRTGTGKLLLDSFGVHYSNNGPPDLVNFRDQRSVKFPSTMKFPFSTNVI</sequence>
<gene>
    <name evidence="2" type="ORF">NTEN_LOCUS12527</name>
</gene>
<feature type="compositionally biased region" description="Low complexity" evidence="1">
    <location>
        <begin position="116"/>
        <end position="137"/>
    </location>
</feature>
<feature type="region of interest" description="Disordered" evidence="1">
    <location>
        <begin position="116"/>
        <end position="168"/>
    </location>
</feature>
<dbReference type="Proteomes" id="UP000479000">
    <property type="component" value="Unassembled WGS sequence"/>
</dbReference>
<dbReference type="OrthoDB" id="8196075at2759"/>
<evidence type="ECO:0000256" key="1">
    <source>
        <dbReference type="SAM" id="MobiDB-lite"/>
    </source>
</evidence>
<protein>
    <submittedName>
        <fullName evidence="2">Uncharacterized protein</fullName>
    </submittedName>
</protein>
<proteinExistence type="predicted"/>
<organism evidence="2 3">
    <name type="scientific">Nesidiocoris tenuis</name>
    <dbReference type="NCBI Taxonomy" id="355587"/>
    <lineage>
        <taxon>Eukaryota</taxon>
        <taxon>Metazoa</taxon>
        <taxon>Ecdysozoa</taxon>
        <taxon>Arthropoda</taxon>
        <taxon>Hexapoda</taxon>
        <taxon>Insecta</taxon>
        <taxon>Pterygota</taxon>
        <taxon>Neoptera</taxon>
        <taxon>Paraneoptera</taxon>
        <taxon>Hemiptera</taxon>
        <taxon>Heteroptera</taxon>
        <taxon>Panheteroptera</taxon>
        <taxon>Cimicomorpha</taxon>
        <taxon>Miridae</taxon>
        <taxon>Dicyphina</taxon>
        <taxon>Nesidiocoris</taxon>
    </lineage>
</organism>
<name>A0A6H5GVE1_9HEMI</name>
<accession>A0A6H5GVE1</accession>
<reference evidence="2 3" key="1">
    <citation type="submission" date="2020-02" db="EMBL/GenBank/DDBJ databases">
        <authorList>
            <person name="Ferguson B K."/>
        </authorList>
    </citation>
    <scope>NUCLEOTIDE SEQUENCE [LARGE SCALE GENOMIC DNA]</scope>
</reference>
<feature type="compositionally biased region" description="Low complexity" evidence="1">
    <location>
        <begin position="143"/>
        <end position="160"/>
    </location>
</feature>
<keyword evidence="3" id="KW-1185">Reference proteome</keyword>
<dbReference type="AlphaFoldDB" id="A0A6H5GVE1"/>
<evidence type="ECO:0000313" key="2">
    <source>
        <dbReference type="EMBL" id="CAB0007188.1"/>
    </source>
</evidence>
<dbReference type="EMBL" id="CADCXU010018856">
    <property type="protein sequence ID" value="CAB0007188.1"/>
    <property type="molecule type" value="Genomic_DNA"/>
</dbReference>
<evidence type="ECO:0000313" key="3">
    <source>
        <dbReference type="Proteomes" id="UP000479000"/>
    </source>
</evidence>